<keyword evidence="12" id="KW-0812">Transmembrane</keyword>
<dbReference type="SUPFAM" id="SSF53955">
    <property type="entry name" value="Lysozyme-like"/>
    <property type="match status" value="1"/>
</dbReference>
<keyword evidence="4" id="KW-0121">Carboxypeptidase</keyword>
<evidence type="ECO:0000256" key="5">
    <source>
        <dbReference type="ARBA" id="ARBA00022670"/>
    </source>
</evidence>
<dbReference type="UniPathway" id="UPA00219"/>
<dbReference type="InterPro" id="IPR001460">
    <property type="entry name" value="PCN-bd_Tpept"/>
</dbReference>
<keyword evidence="6" id="KW-0328">Glycosyltransferase</keyword>
<evidence type="ECO:0000256" key="12">
    <source>
        <dbReference type="SAM" id="Phobius"/>
    </source>
</evidence>
<keyword evidence="9" id="KW-0511">Multifunctional enzyme</keyword>
<reference evidence="15 16" key="1">
    <citation type="submission" date="2017-12" db="EMBL/GenBank/DDBJ databases">
        <title>Genome sequence of the active heterotrophic nitrifier-denitrifier, Cupriavidus pauculus UM1.</title>
        <authorList>
            <person name="Putonti C."/>
            <person name="Castignetti D."/>
        </authorList>
    </citation>
    <scope>NUCLEOTIDE SEQUENCE [LARGE SCALE GENOMIC DNA]</scope>
    <source>
        <strain evidence="15 16">UM1</strain>
    </source>
</reference>
<comment type="similarity">
    <text evidence="3">In the N-terminal section; belongs to the glycosyltransferase 51 family.</text>
</comment>
<accession>A0A2N5C4L6</accession>
<comment type="catalytic activity">
    <reaction evidence="11">
        <text>[GlcNAc-(1-&gt;4)-Mur2Ac(oyl-L-Ala-gamma-D-Glu-L-Lys-D-Ala-D-Ala)](n)-di-trans,octa-cis-undecaprenyl diphosphate + beta-D-GlcNAc-(1-&gt;4)-Mur2Ac(oyl-L-Ala-gamma-D-Glu-L-Lys-D-Ala-D-Ala)-di-trans,octa-cis-undecaprenyl diphosphate = [GlcNAc-(1-&gt;4)-Mur2Ac(oyl-L-Ala-gamma-D-Glu-L-Lys-D-Ala-D-Ala)](n+1)-di-trans,octa-cis-undecaprenyl diphosphate + di-trans,octa-cis-undecaprenyl diphosphate + H(+)</text>
        <dbReference type="Rhea" id="RHEA:23708"/>
        <dbReference type="Rhea" id="RHEA-COMP:9602"/>
        <dbReference type="Rhea" id="RHEA-COMP:9603"/>
        <dbReference type="ChEBI" id="CHEBI:15378"/>
        <dbReference type="ChEBI" id="CHEBI:58405"/>
        <dbReference type="ChEBI" id="CHEBI:60033"/>
        <dbReference type="ChEBI" id="CHEBI:78435"/>
        <dbReference type="EC" id="2.4.99.28"/>
    </reaction>
</comment>
<evidence type="ECO:0000256" key="11">
    <source>
        <dbReference type="ARBA" id="ARBA00049902"/>
    </source>
</evidence>
<dbReference type="OrthoDB" id="8552189at2"/>
<dbReference type="GO" id="GO:0004180">
    <property type="term" value="F:carboxypeptidase activity"/>
    <property type="evidence" value="ECO:0007669"/>
    <property type="project" value="UniProtKB-KW"/>
</dbReference>
<dbReference type="InterPro" id="IPR012338">
    <property type="entry name" value="Beta-lactam/transpept-like"/>
</dbReference>
<keyword evidence="8" id="KW-0378">Hydrolase</keyword>
<dbReference type="InterPro" id="IPR050396">
    <property type="entry name" value="Glycosyltr_51/Transpeptidase"/>
</dbReference>
<dbReference type="Pfam" id="PF00905">
    <property type="entry name" value="Transpeptidase"/>
    <property type="match status" value="1"/>
</dbReference>
<dbReference type="PANTHER" id="PTHR32282">
    <property type="entry name" value="BINDING PROTEIN TRANSPEPTIDASE, PUTATIVE-RELATED"/>
    <property type="match status" value="1"/>
</dbReference>
<protein>
    <recommendedName>
        <fullName evidence="10">peptidoglycan glycosyltransferase</fullName>
        <ecNumber evidence="10">2.4.99.28</ecNumber>
    </recommendedName>
</protein>
<evidence type="ECO:0000259" key="14">
    <source>
        <dbReference type="Pfam" id="PF00912"/>
    </source>
</evidence>
<comment type="similarity">
    <text evidence="2">In the C-terminal section; belongs to the transpeptidase family.</text>
</comment>
<proteinExistence type="inferred from homology"/>
<evidence type="ECO:0000313" key="16">
    <source>
        <dbReference type="Proteomes" id="UP000234341"/>
    </source>
</evidence>
<dbReference type="GO" id="GO:0006508">
    <property type="term" value="P:proteolysis"/>
    <property type="evidence" value="ECO:0007669"/>
    <property type="project" value="UniProtKB-KW"/>
</dbReference>
<evidence type="ECO:0000313" key="15">
    <source>
        <dbReference type="EMBL" id="PLP97159.1"/>
    </source>
</evidence>
<keyword evidence="5" id="KW-0645">Protease</keyword>
<evidence type="ECO:0000256" key="3">
    <source>
        <dbReference type="ARBA" id="ARBA00007739"/>
    </source>
</evidence>
<evidence type="ECO:0000256" key="2">
    <source>
        <dbReference type="ARBA" id="ARBA00007090"/>
    </source>
</evidence>
<dbReference type="Gene3D" id="1.10.3810.10">
    <property type="entry name" value="Biosynthetic peptidoglycan transglycosylase-like"/>
    <property type="match status" value="1"/>
</dbReference>
<evidence type="ECO:0000256" key="10">
    <source>
        <dbReference type="ARBA" id="ARBA00044770"/>
    </source>
</evidence>
<feature type="domain" description="Glycosyl transferase family 51" evidence="14">
    <location>
        <begin position="133"/>
        <end position="285"/>
    </location>
</feature>
<evidence type="ECO:0000256" key="1">
    <source>
        <dbReference type="ARBA" id="ARBA00004752"/>
    </source>
</evidence>
<dbReference type="SUPFAM" id="SSF56601">
    <property type="entry name" value="beta-lactamase/transpeptidase-like"/>
    <property type="match status" value="1"/>
</dbReference>
<dbReference type="AlphaFoldDB" id="A0A2N5C4L6"/>
<organism evidence="15 16">
    <name type="scientific">Cupriavidus pauculus</name>
    <dbReference type="NCBI Taxonomy" id="82633"/>
    <lineage>
        <taxon>Bacteria</taxon>
        <taxon>Pseudomonadati</taxon>
        <taxon>Pseudomonadota</taxon>
        <taxon>Betaproteobacteria</taxon>
        <taxon>Burkholderiales</taxon>
        <taxon>Burkholderiaceae</taxon>
        <taxon>Cupriavidus</taxon>
    </lineage>
</organism>
<dbReference type="Pfam" id="PF00912">
    <property type="entry name" value="Transgly"/>
    <property type="match status" value="1"/>
</dbReference>
<dbReference type="STRING" id="82633.GCA_000974605_03059"/>
<dbReference type="Gene3D" id="3.40.710.10">
    <property type="entry name" value="DD-peptidase/beta-lactamase superfamily"/>
    <property type="match status" value="1"/>
</dbReference>
<dbReference type="EC" id="2.4.99.28" evidence="10"/>
<dbReference type="EMBL" id="PJRP01000020">
    <property type="protein sequence ID" value="PLP97159.1"/>
    <property type="molecule type" value="Genomic_DNA"/>
</dbReference>
<dbReference type="GO" id="GO:0008955">
    <property type="term" value="F:peptidoglycan glycosyltransferase activity"/>
    <property type="evidence" value="ECO:0007669"/>
    <property type="project" value="UniProtKB-EC"/>
</dbReference>
<evidence type="ECO:0000256" key="9">
    <source>
        <dbReference type="ARBA" id="ARBA00023268"/>
    </source>
</evidence>
<dbReference type="Proteomes" id="UP000234341">
    <property type="component" value="Unassembled WGS sequence"/>
</dbReference>
<keyword evidence="12" id="KW-0472">Membrane</keyword>
<dbReference type="InterPro" id="IPR001264">
    <property type="entry name" value="Glyco_trans_51"/>
</dbReference>
<evidence type="ECO:0000256" key="8">
    <source>
        <dbReference type="ARBA" id="ARBA00022801"/>
    </source>
</evidence>
<keyword evidence="7 15" id="KW-0808">Transferase</keyword>
<gene>
    <name evidence="15" type="ORF">CYJ10_29095</name>
</gene>
<dbReference type="PANTHER" id="PTHR32282:SF24">
    <property type="entry name" value="GLYCOSYL TRANSFERASE FAMILY 51 DOMAIN-CONTAINING PROTEIN"/>
    <property type="match status" value="1"/>
</dbReference>
<dbReference type="InterPro" id="IPR036950">
    <property type="entry name" value="PBP_transglycosylase"/>
</dbReference>
<dbReference type="RefSeq" id="WP_101684920.1">
    <property type="nucleotide sequence ID" value="NZ_PJRP01000020.1"/>
</dbReference>
<comment type="caution">
    <text evidence="15">The sequence shown here is derived from an EMBL/GenBank/DDBJ whole genome shotgun (WGS) entry which is preliminary data.</text>
</comment>
<evidence type="ECO:0000256" key="4">
    <source>
        <dbReference type="ARBA" id="ARBA00022645"/>
    </source>
</evidence>
<dbReference type="GO" id="GO:0030288">
    <property type="term" value="C:outer membrane-bounded periplasmic space"/>
    <property type="evidence" value="ECO:0007669"/>
    <property type="project" value="TreeGrafter"/>
</dbReference>
<dbReference type="GO" id="GO:0008658">
    <property type="term" value="F:penicillin binding"/>
    <property type="evidence" value="ECO:0007669"/>
    <property type="project" value="InterPro"/>
</dbReference>
<dbReference type="GO" id="GO:0009252">
    <property type="term" value="P:peptidoglycan biosynthetic process"/>
    <property type="evidence" value="ECO:0007669"/>
    <property type="project" value="UniProtKB-UniPathway"/>
</dbReference>
<sequence>MSRRGWVLVGMAVAVCGGAYIVVSLVANEAQTSQWQARYMSRLGKALTYEILPGPSDSIRYPHSGPYDLRLGYERLGEFGERLLREGYVTTSQSRMSYDMVRLMDQGIFPPYREKTQAGLLIRDCNALTMSYDRYPQRQYENFDSIPKVLVASLLFVENQNLLNPEYPMMNPALDWRRFSRAVMDQGIRLVDRNHRQPGGSTLATQIEKYRHSPEGKTQSIADKLRQMTSASLRAYRDGPDTQRARENIVVDYVNTVPLSARSGHGEIEGVGDALYVWYGEDFAEANQLLHEMDPRNPSPRAAQVYKRVLSLIISQRRPSYHLRRDDTNLDALTGSYLRLLASSNAITPELRDAALAQSLDKSTPPQRPRPDPWVSRKAINQVRNDVQHMLHVDSRYDLDRLDLTVDSTVNREAQRKVTETLLRVGTKDGAREMGLYGKNLLKDNDDPSRLVASFTLFERVGNAAVVRVQTDNVDQPFDINAGARLNLGSTAKLRTLVTYLEVINELHDRYADMSVAELKALQVPRQDVLTRWAVDYLIKAKPADRERAAMLDAAMERKYSGNPGEAFYTGGGLQSFTNFEKWEGERQMTVRIGFQHSVNLVFIRMMRDIVRYEVSLAHPEAGSLLEDRTDPGRRPYLERFADEEGSAFMVNFWQRYRGKTNDERLQVLLGRVKQPTPHLGAVRLSVALLSARPNTDYETFARTLRQWMPKQKLDDDDLQKLYTKYGHDKFNLNDRGYLSRIHPLELWMVEYLGTHPDAPLKEVLQQSASERQTVYAWLFKTRSKLGQDGRIRTLLEREAFEKIARRWQRLGYPFDSLTPSYATSIGASGDRPSALAELAGIILNNGVDAQPSTVRMFAFAAATPYATTYSLQPSPGKPLIAPEIAVLVRQSMLDVVQRGTAKSINGAFVPLNRKGQPQGAPLQIAGKTGTGEQVFQTYGPGGRVIASRTVNRSATFVFLVGNRYFGTVTLHVREPYAARYSFTSALAVRVLRALAPQITAMAAPGSDATLLRCQDNSTIAIQPSTALMAPATDDPAPTNLALAADRVVNK</sequence>
<keyword evidence="12" id="KW-1133">Transmembrane helix</keyword>
<name>A0A2N5C4L6_9BURK</name>
<dbReference type="InterPro" id="IPR023346">
    <property type="entry name" value="Lysozyme-like_dom_sf"/>
</dbReference>
<comment type="pathway">
    <text evidence="1">Cell wall biogenesis; peptidoglycan biosynthesis.</text>
</comment>
<evidence type="ECO:0000256" key="6">
    <source>
        <dbReference type="ARBA" id="ARBA00022676"/>
    </source>
</evidence>
<evidence type="ECO:0000259" key="13">
    <source>
        <dbReference type="Pfam" id="PF00905"/>
    </source>
</evidence>
<feature type="transmembrane region" description="Helical" evidence="12">
    <location>
        <begin position="7"/>
        <end position="27"/>
    </location>
</feature>
<feature type="domain" description="Penicillin-binding protein transpeptidase" evidence="13">
    <location>
        <begin position="825"/>
        <end position="935"/>
    </location>
</feature>
<evidence type="ECO:0000256" key="7">
    <source>
        <dbReference type="ARBA" id="ARBA00022679"/>
    </source>
</evidence>